<proteinExistence type="predicted"/>
<feature type="region of interest" description="Disordered" evidence="1">
    <location>
        <begin position="93"/>
        <end position="157"/>
    </location>
</feature>
<reference evidence="2 3" key="1">
    <citation type="journal article" date="2024" name="Commun. Biol.">
        <title>Comparative genomic analysis of thermophilic fungi reveals convergent evolutionary adaptations and gene losses.</title>
        <authorList>
            <person name="Steindorff A.S."/>
            <person name="Aguilar-Pontes M.V."/>
            <person name="Robinson A.J."/>
            <person name="Andreopoulos B."/>
            <person name="LaButti K."/>
            <person name="Kuo A."/>
            <person name="Mondo S."/>
            <person name="Riley R."/>
            <person name="Otillar R."/>
            <person name="Haridas S."/>
            <person name="Lipzen A."/>
            <person name="Grimwood J."/>
            <person name="Schmutz J."/>
            <person name="Clum A."/>
            <person name="Reid I.D."/>
            <person name="Moisan M.C."/>
            <person name="Butler G."/>
            <person name="Nguyen T.T.M."/>
            <person name="Dewar K."/>
            <person name="Conant G."/>
            <person name="Drula E."/>
            <person name="Henrissat B."/>
            <person name="Hansel C."/>
            <person name="Singer S."/>
            <person name="Hutchinson M.I."/>
            <person name="de Vries R.P."/>
            <person name="Natvig D.O."/>
            <person name="Powell A.J."/>
            <person name="Tsang A."/>
            <person name="Grigoriev I.V."/>
        </authorList>
    </citation>
    <scope>NUCLEOTIDE SEQUENCE [LARGE SCALE GENOMIC DNA]</scope>
    <source>
        <strain evidence="2 3">CBS 494.80</strain>
    </source>
</reference>
<dbReference type="EMBL" id="JAZHXI010000008">
    <property type="protein sequence ID" value="KAL2069051.1"/>
    <property type="molecule type" value="Genomic_DNA"/>
</dbReference>
<feature type="compositionally biased region" description="Basic and acidic residues" evidence="1">
    <location>
        <begin position="99"/>
        <end position="108"/>
    </location>
</feature>
<sequence length="157" mass="17240">MSQNERHTRTTASKAKDAKCTTLIGYRLETLCSSYKVASSVREGSEWAREVLGECELGLELEFEGGGLGKGALRVLKDDVVRLWSCQARVGEYGGASQDGRDGKEGQKKHQASFAEIESREKGRNAVRLQNERVRDSKQQAASLMSGMAREEGDLQG</sequence>
<evidence type="ECO:0000256" key="1">
    <source>
        <dbReference type="SAM" id="MobiDB-lite"/>
    </source>
</evidence>
<gene>
    <name evidence="2" type="ORF">VTL71DRAFT_15389</name>
</gene>
<dbReference type="Proteomes" id="UP001595075">
    <property type="component" value="Unassembled WGS sequence"/>
</dbReference>
<name>A0ABR4CHR3_9HELO</name>
<feature type="compositionally biased region" description="Basic and acidic residues" evidence="1">
    <location>
        <begin position="117"/>
        <end position="138"/>
    </location>
</feature>
<comment type="caution">
    <text evidence="2">The sequence shown here is derived from an EMBL/GenBank/DDBJ whole genome shotgun (WGS) entry which is preliminary data.</text>
</comment>
<keyword evidence="3" id="KW-1185">Reference proteome</keyword>
<evidence type="ECO:0000313" key="3">
    <source>
        <dbReference type="Proteomes" id="UP001595075"/>
    </source>
</evidence>
<organism evidence="2 3">
    <name type="scientific">Oculimacula yallundae</name>
    <dbReference type="NCBI Taxonomy" id="86028"/>
    <lineage>
        <taxon>Eukaryota</taxon>
        <taxon>Fungi</taxon>
        <taxon>Dikarya</taxon>
        <taxon>Ascomycota</taxon>
        <taxon>Pezizomycotina</taxon>
        <taxon>Leotiomycetes</taxon>
        <taxon>Helotiales</taxon>
        <taxon>Ploettnerulaceae</taxon>
        <taxon>Oculimacula</taxon>
    </lineage>
</organism>
<accession>A0ABR4CHR3</accession>
<evidence type="ECO:0000313" key="2">
    <source>
        <dbReference type="EMBL" id="KAL2069051.1"/>
    </source>
</evidence>
<protein>
    <submittedName>
        <fullName evidence="2">Uncharacterized protein</fullName>
    </submittedName>
</protein>